<dbReference type="InterPro" id="IPR006626">
    <property type="entry name" value="PbH1"/>
</dbReference>
<feature type="region of interest" description="Disordered" evidence="1">
    <location>
        <begin position="1878"/>
        <end position="1899"/>
    </location>
</feature>
<name>A0ABP9VLL5_9BACT</name>
<evidence type="ECO:0000313" key="6">
    <source>
        <dbReference type="EMBL" id="GAA5506099.1"/>
    </source>
</evidence>
<feature type="region of interest" description="Disordered" evidence="1">
    <location>
        <begin position="1"/>
        <end position="40"/>
    </location>
</feature>
<dbReference type="InterPro" id="IPR007280">
    <property type="entry name" value="Peptidase_C_arc/bac"/>
</dbReference>
<dbReference type="Gene3D" id="1.10.1330.10">
    <property type="entry name" value="Dockerin domain"/>
    <property type="match status" value="1"/>
</dbReference>
<dbReference type="Pfam" id="PF17892">
    <property type="entry name" value="Cadherin_5"/>
    <property type="match status" value="1"/>
</dbReference>
<dbReference type="InterPro" id="IPR045474">
    <property type="entry name" value="GEVED"/>
</dbReference>
<accession>A0ABP9VLL5</accession>
<organism evidence="6 7">
    <name type="scientific">Novipirellula caenicola</name>
    <dbReference type="NCBI Taxonomy" id="1536901"/>
    <lineage>
        <taxon>Bacteria</taxon>
        <taxon>Pseudomonadati</taxon>
        <taxon>Planctomycetota</taxon>
        <taxon>Planctomycetia</taxon>
        <taxon>Pirellulales</taxon>
        <taxon>Pirellulaceae</taxon>
        <taxon>Novipirellula</taxon>
    </lineage>
</organism>
<evidence type="ECO:0000256" key="1">
    <source>
        <dbReference type="SAM" id="MobiDB-lite"/>
    </source>
</evidence>
<dbReference type="Proteomes" id="UP001416858">
    <property type="component" value="Unassembled WGS sequence"/>
</dbReference>
<feature type="compositionally biased region" description="Basic residues" evidence="1">
    <location>
        <begin position="23"/>
        <end position="40"/>
    </location>
</feature>
<feature type="region of interest" description="Disordered" evidence="1">
    <location>
        <begin position="2543"/>
        <end position="2565"/>
    </location>
</feature>
<dbReference type="Pfam" id="PF20009">
    <property type="entry name" value="GEVED"/>
    <property type="match status" value="1"/>
</dbReference>
<proteinExistence type="predicted"/>
<dbReference type="Pfam" id="PF00404">
    <property type="entry name" value="Dockerin_1"/>
    <property type="match status" value="1"/>
</dbReference>
<protein>
    <recommendedName>
        <fullName evidence="8">Dockerin type I repeat protein</fullName>
    </recommendedName>
</protein>
<comment type="caution">
    <text evidence="6">The sequence shown here is derived from an EMBL/GenBank/DDBJ whole genome shotgun (WGS) entry which is preliminary data.</text>
</comment>
<evidence type="ECO:0000259" key="3">
    <source>
        <dbReference type="Pfam" id="PF17803"/>
    </source>
</evidence>
<dbReference type="Pfam" id="PF17803">
    <property type="entry name" value="Cadherin_4"/>
    <property type="match status" value="1"/>
</dbReference>
<dbReference type="EMBL" id="BAABRO010000002">
    <property type="protein sequence ID" value="GAA5506099.1"/>
    <property type="molecule type" value="Genomic_DNA"/>
</dbReference>
<dbReference type="NCBIfam" id="NF012211">
    <property type="entry name" value="tand_rpt_95"/>
    <property type="match status" value="2"/>
</dbReference>
<feature type="compositionally biased region" description="Low complexity" evidence="1">
    <location>
        <begin position="9"/>
        <end position="18"/>
    </location>
</feature>
<dbReference type="InterPro" id="IPR024079">
    <property type="entry name" value="MetalloPept_cat_dom_sf"/>
</dbReference>
<dbReference type="Gene3D" id="2.60.120.380">
    <property type="match status" value="2"/>
</dbReference>
<gene>
    <name evidence="6" type="ORF">Rcae01_01549</name>
</gene>
<feature type="domain" description="GEVED" evidence="5">
    <location>
        <begin position="4928"/>
        <end position="5005"/>
    </location>
</feature>
<evidence type="ECO:0000259" key="5">
    <source>
        <dbReference type="Pfam" id="PF20009"/>
    </source>
</evidence>
<sequence>MTSRKRHLSSSSLSVSKSELQRSAKKSKSSHKNSRKKARRQHILETLESRQLLAGPQLIGIQPNDGDLIVDGSVRDSAPSVLTFRFDQDQQIDANTLDGIRITRPGEDGIFQTADDLQITPGLVTLGDPNENEVVVRFAESLPDDDYRVEVFGYDDPGLGISGLRNIENEFLVPRTAGQRSEVINFSLRLGALIEAVVPQPVVRLADGSLQQNRNEIVVYFNEDPLFVENDDNGNPTERSAENPRFYQLLLTDETARTTDDLLFHPDSVEYDATTHTARLFFSGDINDLPGVPLGGGTFRLRIGSAVDNRVDLIIQPTDVAVAPVAVRDFGVQGLRVSFVSKSIGEAASGRNVRFEDVGAAGLSVRAETDGTVVFNFGGDSPTLTDLRTVVLSEPTVNSLIEVKWTLNGNANQGGSTLVPRSLIGAPALVLSAVGDTLGTSLDIGVFGRDEQLTSLIFEESIDAQPFLIELPGGNDDPGHRELDEVAGALLQHINDNFGPDTQNGITEIAYNFSPIFDTSPTGVPFQNQITERQKTRIREALGLWASEIGVQFRETADSGITFALGDVSNLQAGALPDTSVVSQSVLNARVRIDPTFTESALVFSNQVTFNTAYGEDFLRKATAGIGLILGLEQTPDLPSQTLMSLNSTYLNNSINSRPDEEPVFPGNFDVLHGQYVHRPDSIDVDLYRFQVDLDDVDRLGQLTVETFAERLPDSSLLDTTLTLYQEVKASAMTDFGVGGDLQVRFDSLLEGRLGNNLRIDFIQTDRAAGDTVVRVTQPTDSTGQPIANAILVDLPRRGANVSSVPVQSIVDAVNASPFASSIVRATRVAGAATTDVSGSALNFSPILLSGGGIVQLGRNDDYFSEDSRLTASLGEGTYYVGVAASGNDNYDPTIAGSGYGGLTQGKYELHVKFEPQVDETDVIRDLDSDRVGVPGTILDGDGDGQPGGAHNFWFQTRPLNRTLTFTDNGDAITIGQTIKVTGAAGVVRTFEFVPIGSTAKPGNVAVLYSPGSPNFPTPSGTLATTLQTAINSRQNETGVTATISGNSVILMGEREIELSTNTRALEASGRNIFVDKTAGPNADGSLDHPFNNISNSNVANAFDAALPNDIVRIVGNGGVDKNMATEADNFSYKIGIPDVGGGFLEDGRVMEVPKEVTTMIDAGAVFKVRGSWIGVGSSTVQVDRSNGVLQVLGTPRLVDLSDPSTTTLLGNDDADRPGYDDGSVIFTSFRDRNVDASAVGNSPAVSPGNWGGLIFRRDIDQAEGRQNLEDQGIFLNQVNHAEIRYGGSSNVLIDSVQQLVNPIQIVNLRPTISFSEITSSADAAISASPDSFEETSYQSPRFQQAGAYTADYDRVGPDIHNNQLFENSINGLFVRVGTTSIDPPRALTVAGRFDDTSVVHFVAENIVVAANPGGSIEDGFAPSTSLISAQALRGGTFTPGTYLYKMTFVDSDGFESLASTDQFSFTVSSSNTSIELTGLPQVQTGSGYVSRRLYRAVNVGGTPVYKLVADLDASSISYIDNGSSTDGVLDLSLQGIRGRLDASLVIDPGTVVKIRGARFELGYGTQLLAEGTESNPVVFTSVFDDRFGAGGTFDTNNDGQGNGGGTSPNYGDWSGIYAGPTSNVSFDHATVAYAGGISLLEGGQARGFNALELQQADGRITNSRFEFNEDGQDGAGPAGRFGRLINTPSTIFVRGSQPIIVGTTFTDNRGSIIDIDSESMTGERLIDAGRQTGNSDRLSELDDNYGPMIRFNRYEDTVTEGNSTLRQLSGLEIRGGTLTTESVWDDTDIVHMLFDGLTVENFHSSGGLRLLSRVDESLVVKLTGAGTANSATLGTGITATGSIGDIQDRIGGAIHIIGQPGRPVVLTSLQDDTVGAGLKPDGSQFTDTNGDGIQSRPESNDWRSVFLDQYSNDRNVDVITEFELPTEVAPGLNGAIENAQLLGELAPNLFSGDENLRHGFEVEGYLSSETDVDTYTFTGTPGTEIWVDIDRTTYTLDSVIELLDENGQVLARSDNSFEETSGDASVVVLDPSLLSSTTSLQAAAEEYTERGAGGLYEDFGSTNPRDAGIHFTLPGNSANPSARSVFFFRVRSASVNPDDLQGGLTYGGYRFQVRLTEEQEFPGSVIRYTDIRYANHGIHTRGLPSSSPLVGEAGENEGLGFFNASNDRIDTSPGLFSDNTPLGQRPQNIGNLVGNKNGVISVAGSLSSTFDVDFYQFDVDYSVGDGSLLRSTVFDIDYADGFNRPNTTVSVFYDPDGEQGIQLPRLVLFGEDANILDDLTSPNGENSSLEKLLRGSIGNGDAFIGPVSLPEGTYYVAVTADGTVPFELTNNDLVRREPINSVHRIVEDRINPATPSTATQADLIKLFSDATIAAGGFVEEIETNPGHGKPTHFDGSNGVTSTGAPRIPEFTVAGGDAPNNVGGGNAANLDALDFSLIDDSEIGGRFIGSQFSGGVSENTSVYIPHVSIAGNLQSDLADFYQFTLNDDGHRVIIDLDNGYNPFQGVNDTDPLTPTYNFDPTSVDTDFVLLRLDPANPGQLQFVPGTGRITTSSADDGRLGSAPGDNGGASLDPFIDMTLNAGTYFIGVLPSNTTFAFNQNGGTTLTNDAISNNAQTYTLHVSIEDHVLPLGTGVNTALHYDRLTNSTPGTITSEPFSLAGYVAADLPTFYYNYKFDPSSGDSVSLRIFSAENPVGVTTNATPNSDAEWYQNRLSLEQFAGHTDIQFEFTYTPNGGGTVIGTGEGLFLDDFIVGFAERGETIFNARSGEDRFTGFGSGESGEYQLEMRPGTQYATPTAAGTVLNLDFDTNDRHSETITIVAPAGDQIVDGDTFIISDGSVSQTFEFTTTAGTVRFGNTPVLFSASDDPSDVAQSIRTAIRTQTRISVEASSAAGQDTNGMTDGRLALVGARGGSFVGVANVNQVPPAGTRLDLDANGNLELPVIFNQGLGDFNYERRQSQLVIQNNKISDVHAIGIWSEPGLRDTDPEDVRQDPRFGNFNPFNPSTITQPHPFMQQPPVGNPQPGVARNLPTLNDEVIGGLMPGVVVRNNTIDQAGYTGIKVEGETRPWMIEIGDGDDVADGVTMAIDSGGTRVVFEFEDIGGTPTTASGSGVQGGDGVADGHVPIYYRRTHASNLTYNGRAGANAYTSIEMAMAIMQSIQGSILVTNDAAELVTPYVGPSLLTDDEFANANARVPMDFTTAAVYLTGVSNIYISTRVAETPRVANITTTLAPVAEPLQPFSRIVNNTIYGADGTEGLFPESADREGDDTIATAIDTKIGRSHVGAYVDTGTIGDNSGPIGAAGDVDFYRVEMEVGDRLIVDIDTSNALDTVLQIFDAGGVAQTLANGLTVMDNATAPSYLNPGSTVANPTNDVVNNRDPFVDFTALSTGTYYIAVSSKGNESFDPADLSGRQLGTGGTGDYTISIENYTARGFVMSINNGAINDGGGVRGADLVGTTFTVTQIPDVPNAATNQVTFTFSNTGGVGNVVVADGDHMPDIITAIRTAINNHPLLVNHTQGNGPGGISGPIQHASALALGGSDGDNGGIENLTLRYPGPLLLDTLGSSSGLAPVLNEKGSSLWNSNDLDELPERNQLPGNRMLHALAGNTTDFQSGYGHNRLSTPGNGTTELYVAINNVAKIELSAEAQNAGLTLDPVAGRDTDQVLNETGVMIAGGSSPAILNNVFVNLHESVVIEETNALGFGQNINSHPKPMTQDTVVVGSVFQFDQPNQTAFNSQMSFIANSTGITTGNNEPSNLNGGTDDFNVTLGNFDPSLEYAAGNNFLPIGDSLLVDSSVNSLTDRDTFKALKASVGIPESNVLAPIRDVNGILRADNPFFQPPGTVGESIFRDRGSNELADFVGPVAIAEIPRDNDAEGIDSDPAVSFINLTGGTYKEFRIQLRDNGDASDPFPGIGIDDNTVVVPEIEGLRPSGANVTLFEDDRLLEEGIDYIFSYDVTKNLITLTPLAGIWQDDRSYRIALNNRDRTVLSAPEGRSLADGDQITITDANGGDIVFEFETGYQLQLPETISLIVPQVGTNFGGLSDGDIFQIDDGVNPVVVFELDSDGAQLPSSVVVPLPSERPPTDPAALRTFLNGIALNIQAAIDAEVAAGRLNVETKVDSLSDPNGDPFRVVIGAEPGTTATTSGSGLLQDARTLALRVPEVGSAFGGVVDGDTFVVNDGTQAITFEFEISGGLVDPANTAVAIASDLTANQVAVAIQQAILASSLRLNARVDADSVYLNLPVDGSANVPFGQLTLVGLSRTPTDGDLITFSPNNGADPISIEINRTDEPSAVLGTTIDDGVTVPNIPVNITRLTTASELAEKIVAAIQSTKVNGVDRIVGLDTDQVTVIDGSQVSIGGEQGLGVGVTGTSLEVVGSPDVTGASTIEVFGPLLLNLPLVGGGGFQDGSVLILRDNLGNDVVFEFNLINTQQSVANAIPVTFNTFDTVDILADTLVTAINGSTAGITAQNLLNGRISLGRIAADRVDLDGIPADPTIPGSGSPGVSQIAIRRGIVSDGEVLTLRQGTVSVSFEFESVNNGGGVVPGNVAIPFQPTSTIGDIAVSLAAAINNNRGSLRVSATADLDLQGEPTGTVSLDDLPGTVVDASQAPTLNVIGVPGGAIAIPIEPNFTAEQIKTALLQSINGVNQPGQPALTNLVAEDRGGGTFFVENGQIFQGPISTFFLPGIKDQVGNPLEPNRDDQSTQFTILMPTVGLDFGDAPDPVSGIAGRYPTTLANDGPRHVVGDEIMLGTKVDVDVNGMPGAAARGDNDTISASTTGSLFAVNIVDGRVEVTVNASVDASTRDGDTITIDTGVDIVTLEFDINGRFNEDHFAIRATTNTPEAIAAAIVAAIEESPLRPAAVSSEGAVVTVDGNDEDGVDFVSDLNPNGILNRSVGVTRVDANGDLILDDNGNVAIFMPIKVTGTGVLDAWIDFAADGDFTDVGDQIITGAILNGEEQTFYVPFPSNAPNPVTATDTYARFRVSRNGGLQPTGLALSGEVEDYRLRLLPGSAPAVGNQQANRTYTVEENRPLQVLDSTGSLTPSNSGDDGILVGVVDADNDDVAIYAPDVRQETLFVSGVEAGELDLRSDGTFTFVPAQDFNGQVTFSARVTDVKPLNPASELLSARPILVTINVTPVNNPPVLIAPNPGTSVRIDEDTVTTFTKAQLIDPFYSPGPANEANQPLIFQSVGSVRGPFLSSLGGIIAISSDQQSLIYTPPVDYNGSQADTFTYVVADVPGTGQTPENAAVPGVVTINFNSVNDAPRLVNDTYTAQEDQALIIPLRTTDNRGILDNDAAGPADEVNPPQSQTISLVTSNFPQRTFRGGNVVLENGNLRYTPPSQFSGVDQFNYSVVDSEGASSSALVIINVGGQNDAPQFIGINGNANETSLTFDESKDDARTVQFDLSTWFSDPENDEISYTVTSSNSSIVAARVLADTLILDLPPYAFGNATLSITAVDTSGATVVTQIPVTVNDTPDPPTLVGTFNPLSGVEDQLVTANLSTVFADPDGEPLNYSVARIGNITNPTTAQIAQHPLVQSVSFVNGEMQIQLKPNQSGSVELEVAATDGSFRISDAFTLTVTATPDAPVARNDGYNVPVGTQLQVLNPAEGLLGNDVDADGDTLSIDLNSVTPTSADFNLNADGTFTFKASTGNVGDTITFSYNVVDSTGLVSNTATVTFTLNKSRYQNPIASLVTDVNADGAISALDALRIINLLNQRLTGSASSLPVEAIGTPPPDYVDVSGDGFVSAFDALLVINALELRGGQPIGQGEAVAEGEFAVQTDAVTTDANLAASVSYASPSAANLPVRNAVAVAAEGESATSMVDPRDAILQAGFEIGRSVVENVVDQFGDVDSDAATSDSSSVDLAIASLLEDSFIDGDLR</sequence>
<dbReference type="InterPro" id="IPR040853">
    <property type="entry name" value="RapA2_cadherin-like"/>
</dbReference>
<feature type="compositionally biased region" description="Polar residues" evidence="1">
    <location>
        <begin position="1884"/>
        <end position="1893"/>
    </location>
</feature>
<dbReference type="InterPro" id="IPR041690">
    <property type="entry name" value="Cadherin_5"/>
</dbReference>
<feature type="domain" description="Cadherin-like" evidence="4">
    <location>
        <begin position="5067"/>
        <end position="5114"/>
    </location>
</feature>
<evidence type="ECO:0000259" key="4">
    <source>
        <dbReference type="Pfam" id="PF17892"/>
    </source>
</evidence>
<dbReference type="SMART" id="SM00710">
    <property type="entry name" value="PbH1"/>
    <property type="match status" value="9"/>
</dbReference>
<reference evidence="6 7" key="1">
    <citation type="submission" date="2024-02" db="EMBL/GenBank/DDBJ databases">
        <title>Rhodopirellula caenicola NBRC 110016.</title>
        <authorList>
            <person name="Ichikawa N."/>
            <person name="Katano-Makiyama Y."/>
            <person name="Hidaka K."/>
        </authorList>
    </citation>
    <scope>NUCLEOTIDE SEQUENCE [LARGE SCALE GENOMIC DNA]</scope>
    <source>
        <strain evidence="6 7">NBRC 110016</strain>
    </source>
</reference>
<dbReference type="InterPro" id="IPR002105">
    <property type="entry name" value="Dockerin_1_rpt"/>
</dbReference>
<dbReference type="SUPFAM" id="SSF63446">
    <property type="entry name" value="Type I dockerin domain"/>
    <property type="match status" value="1"/>
</dbReference>
<evidence type="ECO:0000313" key="7">
    <source>
        <dbReference type="Proteomes" id="UP001416858"/>
    </source>
</evidence>
<feature type="domain" description="RapA2 cadherin-like" evidence="3">
    <location>
        <begin position="5577"/>
        <end position="5647"/>
    </location>
</feature>
<dbReference type="Gene3D" id="3.40.390.10">
    <property type="entry name" value="Collagenase (Catalytic Domain)"/>
    <property type="match status" value="1"/>
</dbReference>
<dbReference type="Pfam" id="PF17963">
    <property type="entry name" value="Big_9"/>
    <property type="match status" value="1"/>
</dbReference>
<feature type="domain" description="Peptidase C-terminal archaeal/bacterial" evidence="2">
    <location>
        <begin position="3304"/>
        <end position="3397"/>
    </location>
</feature>
<dbReference type="Gene3D" id="2.60.40.3440">
    <property type="match status" value="1"/>
</dbReference>
<dbReference type="Pfam" id="PF04151">
    <property type="entry name" value="PPC"/>
    <property type="match status" value="1"/>
</dbReference>
<keyword evidence="7" id="KW-1185">Reference proteome</keyword>
<evidence type="ECO:0008006" key="8">
    <source>
        <dbReference type="Google" id="ProtNLM"/>
    </source>
</evidence>
<dbReference type="InterPro" id="IPR036439">
    <property type="entry name" value="Dockerin_dom_sf"/>
</dbReference>
<evidence type="ECO:0000259" key="2">
    <source>
        <dbReference type="Pfam" id="PF04151"/>
    </source>
</evidence>